<feature type="transmembrane region" description="Helical" evidence="4">
    <location>
        <begin position="121"/>
        <end position="141"/>
    </location>
</feature>
<feature type="transmembrane region" description="Helical" evidence="4">
    <location>
        <begin position="153"/>
        <end position="171"/>
    </location>
</feature>
<dbReference type="SUPFAM" id="SSF103473">
    <property type="entry name" value="MFS general substrate transporter"/>
    <property type="match status" value="1"/>
</dbReference>
<dbReference type="Proteomes" id="UP000443843">
    <property type="component" value="Unassembled WGS sequence"/>
</dbReference>
<feature type="transmembrane region" description="Helical" evidence="4">
    <location>
        <begin position="89"/>
        <end position="109"/>
    </location>
</feature>
<gene>
    <name evidence="5" type="ORF">GLS40_00220</name>
</gene>
<dbReference type="Pfam" id="PF07690">
    <property type="entry name" value="MFS_1"/>
    <property type="match status" value="1"/>
</dbReference>
<protein>
    <submittedName>
        <fullName evidence="5">MFS transporter</fullName>
    </submittedName>
</protein>
<dbReference type="InterPro" id="IPR050327">
    <property type="entry name" value="Proton-linked_MCT"/>
</dbReference>
<feature type="transmembrane region" description="Helical" evidence="4">
    <location>
        <begin position="230"/>
        <end position="249"/>
    </location>
</feature>
<feature type="transmembrane region" description="Helical" evidence="4">
    <location>
        <begin position="198"/>
        <end position="218"/>
    </location>
</feature>
<feature type="transmembrane region" description="Helical" evidence="4">
    <location>
        <begin position="261"/>
        <end position="278"/>
    </location>
</feature>
<dbReference type="InterPro" id="IPR011701">
    <property type="entry name" value="MFS"/>
</dbReference>
<evidence type="ECO:0000256" key="3">
    <source>
        <dbReference type="ARBA" id="ARBA00023136"/>
    </source>
</evidence>
<feature type="transmembrane region" description="Helical" evidence="4">
    <location>
        <begin position="62"/>
        <end position="83"/>
    </location>
</feature>
<name>A0A844WCM7_9RHOB</name>
<dbReference type="PANTHER" id="PTHR11360">
    <property type="entry name" value="MONOCARBOXYLATE TRANSPORTER"/>
    <property type="match status" value="1"/>
</dbReference>
<comment type="caution">
    <text evidence="5">The sequence shown here is derived from an EMBL/GenBank/DDBJ whole genome shotgun (WGS) entry which is preliminary data.</text>
</comment>
<evidence type="ECO:0000256" key="1">
    <source>
        <dbReference type="ARBA" id="ARBA00022692"/>
    </source>
</evidence>
<sequence>MVEILAWGSSFYLLAVLADPIRIDTGWPRELITAGISVGLLVSGLAAAQVGNLIQIHGGRRILATGMTLIAAGLTVLALSQGIGMFLGGWLLIGLGMGAGLYDAAFSTLGRIYGSGARGPITALTLWGGFASTVCWPLTAFMADHLGWRGTCLAYAVMHLAITVPLCIYGLPRGKPQPAQTEDDETGPAPNALADHRFWCVALGGTVLVMMSSVWSVHLITVLTSTGHTVAAAVGLGALIGPAQVGARLVEMLGGGKHHPVWTFVISTSLVAVGFLGLRMGLPAAAALIAYGGGNGLWSIARGSLPLSLFGPRDYARIMGRLATPILIASAAAPLIGGVLIARIGPQGLLDVLSAAAALPLLAALILLRTVIRDTRRATAAGE</sequence>
<dbReference type="EMBL" id="WNXQ01000001">
    <property type="protein sequence ID" value="MWB76439.1"/>
    <property type="molecule type" value="Genomic_DNA"/>
</dbReference>
<dbReference type="AlphaFoldDB" id="A0A844WCM7"/>
<reference evidence="5 6" key="1">
    <citation type="submission" date="2019-11" db="EMBL/GenBank/DDBJ databases">
        <title>Pseudooceanicola pacifica sp. nov., isolated from deep-sea sediment of the Pacific Ocean.</title>
        <authorList>
            <person name="Lyu L."/>
        </authorList>
    </citation>
    <scope>NUCLEOTIDE SEQUENCE [LARGE SCALE GENOMIC DNA]</scope>
    <source>
        <strain evidence="5 6">216_PA32_1</strain>
    </source>
</reference>
<organism evidence="5 6">
    <name type="scientific">Pseudooceanicola pacificus</name>
    <dbReference type="NCBI Taxonomy" id="2676438"/>
    <lineage>
        <taxon>Bacteria</taxon>
        <taxon>Pseudomonadati</taxon>
        <taxon>Pseudomonadota</taxon>
        <taxon>Alphaproteobacteria</taxon>
        <taxon>Rhodobacterales</taxon>
        <taxon>Paracoccaceae</taxon>
        <taxon>Pseudooceanicola</taxon>
    </lineage>
</organism>
<keyword evidence="6" id="KW-1185">Reference proteome</keyword>
<dbReference type="Gene3D" id="1.20.1250.20">
    <property type="entry name" value="MFS general substrate transporter like domains"/>
    <property type="match status" value="1"/>
</dbReference>
<evidence type="ECO:0000313" key="5">
    <source>
        <dbReference type="EMBL" id="MWB76439.1"/>
    </source>
</evidence>
<keyword evidence="3 4" id="KW-0472">Membrane</keyword>
<accession>A0A844WCM7</accession>
<proteinExistence type="predicted"/>
<dbReference type="InterPro" id="IPR036259">
    <property type="entry name" value="MFS_trans_sf"/>
</dbReference>
<feature type="transmembrane region" description="Helical" evidence="4">
    <location>
        <begin position="348"/>
        <end position="368"/>
    </location>
</feature>
<feature type="transmembrane region" description="Helical" evidence="4">
    <location>
        <begin position="284"/>
        <end position="301"/>
    </location>
</feature>
<evidence type="ECO:0000256" key="4">
    <source>
        <dbReference type="SAM" id="Phobius"/>
    </source>
</evidence>
<evidence type="ECO:0000256" key="2">
    <source>
        <dbReference type="ARBA" id="ARBA00022989"/>
    </source>
</evidence>
<feature type="transmembrane region" description="Helical" evidence="4">
    <location>
        <begin position="322"/>
        <end position="342"/>
    </location>
</feature>
<feature type="transmembrane region" description="Helical" evidence="4">
    <location>
        <begin position="34"/>
        <end position="55"/>
    </location>
</feature>
<evidence type="ECO:0000313" key="6">
    <source>
        <dbReference type="Proteomes" id="UP000443843"/>
    </source>
</evidence>
<keyword evidence="2 4" id="KW-1133">Transmembrane helix</keyword>
<keyword evidence="1 4" id="KW-0812">Transmembrane</keyword>
<dbReference type="GO" id="GO:0022857">
    <property type="term" value="F:transmembrane transporter activity"/>
    <property type="evidence" value="ECO:0007669"/>
    <property type="project" value="InterPro"/>
</dbReference>
<dbReference type="PANTHER" id="PTHR11360:SF308">
    <property type="entry name" value="BLL3089 PROTEIN"/>
    <property type="match status" value="1"/>
</dbReference>